<dbReference type="AlphaFoldDB" id="A0A2R2X3A9"/>
<dbReference type="SUPFAM" id="SSF48576">
    <property type="entry name" value="Terpenoid synthases"/>
    <property type="match status" value="1"/>
</dbReference>
<dbReference type="SFLD" id="SFLDS00005">
    <property type="entry name" value="Isoprenoid_Synthase_Type_I"/>
    <property type="match status" value="1"/>
</dbReference>
<evidence type="ECO:0000256" key="5">
    <source>
        <dbReference type="ARBA" id="ARBA00022723"/>
    </source>
</evidence>
<evidence type="ECO:0000313" key="8">
    <source>
        <dbReference type="EMBL" id="ASN77959.1"/>
    </source>
</evidence>
<dbReference type="InterPro" id="IPR006449">
    <property type="entry name" value="Squal_synth-like"/>
</dbReference>
<comment type="cofactor">
    <cofactor evidence="1">
        <name>Mg(2+)</name>
        <dbReference type="ChEBI" id="CHEBI:18420"/>
    </cofactor>
</comment>
<dbReference type="GO" id="GO:0051996">
    <property type="term" value="F:squalene synthase [NAD(P)H] activity"/>
    <property type="evidence" value="ECO:0007669"/>
    <property type="project" value="UniProtKB-EC"/>
</dbReference>
<sequence>MKWTDFLYHPEEIIPTGQMMYADYRLKLIEIKDPALRFCYNMLHRVSRSFAMVIQELPVELRDATCVFYLILRSLDTVEDDMAIPKEVKIPMLRTFHEHLTDKSWKIKCGYGPYVDLMDNYPLVTEVYLRFDDGTRAVIKDITRRMGNGMADYIDMDEVLTIPQYDLYCHYVAGLCGIGMCKLFVDSGLEKEDLVAEEDLANQMGLFLQKTNIIRDYLEDINELPAPRMFWPKEIWGLYAKELDEFKDPKNIDKAMLCLNHMVTDALRHCEIGLRSLSLLHNPQILRAVLIPQVMGVRTLTLCYNNPEVFRGVVKMRRGETAKIFVTTTSKLSFFRTYLKFADEMEVKCLTEAKNDPMVALTLKRVQGVQAACRAAIIKAEAAAAAEGPSTATVLAGALLVGGLAYLAYVYYANVGVFEGSSALTSVKALPLFGVLLVLAVGLLGRGRHLKTA</sequence>
<comment type="similarity">
    <text evidence="2">Belongs to the phytoene/squalene synthase family.</text>
</comment>
<reference evidence="8" key="1">
    <citation type="submission" date="2017-03" db="EMBL/GenBank/DDBJ databases">
        <title>Transcriptomic analysis of race L Botryococcus braunii AC768 revealed a race L-specific protein resembling the lycopaoctaene synthase.</title>
        <authorList>
            <person name="Xu Z."/>
            <person name="Liu J."/>
        </authorList>
    </citation>
    <scope>NUCLEOTIDE SEQUENCE</scope>
    <source>
        <strain evidence="8">AC768</strain>
    </source>
</reference>
<dbReference type="GO" id="GO:0005789">
    <property type="term" value="C:endoplasmic reticulum membrane"/>
    <property type="evidence" value="ECO:0007669"/>
    <property type="project" value="TreeGrafter"/>
</dbReference>
<dbReference type="NCBIfam" id="TIGR01559">
    <property type="entry name" value="squal_synth"/>
    <property type="match status" value="1"/>
</dbReference>
<dbReference type="InterPro" id="IPR008949">
    <property type="entry name" value="Isoprenoid_synthase_dom_sf"/>
</dbReference>
<dbReference type="SFLD" id="SFLDG01018">
    <property type="entry name" value="Squalene/Phytoene_Synthase_Lik"/>
    <property type="match status" value="1"/>
</dbReference>
<dbReference type="GO" id="GO:0016126">
    <property type="term" value="P:sterol biosynthetic process"/>
    <property type="evidence" value="ECO:0007669"/>
    <property type="project" value="UniProtKB-ARBA"/>
</dbReference>
<dbReference type="Gene3D" id="1.10.600.10">
    <property type="entry name" value="Farnesyl Diphosphate Synthase"/>
    <property type="match status" value="1"/>
</dbReference>
<dbReference type="InterPro" id="IPR019845">
    <property type="entry name" value="Squalene/phytoene_synthase_CS"/>
</dbReference>
<organism evidence="8">
    <name type="scientific">Botryococcus braunii</name>
    <name type="common">Green alga</name>
    <dbReference type="NCBI Taxonomy" id="38881"/>
    <lineage>
        <taxon>Eukaryota</taxon>
        <taxon>Viridiplantae</taxon>
        <taxon>Chlorophyta</taxon>
        <taxon>core chlorophytes</taxon>
        <taxon>Trebouxiophyceae</taxon>
        <taxon>Trebouxiophyceae incertae sedis</taxon>
        <taxon>Elliptochloris clade</taxon>
        <taxon>Botryococcus</taxon>
    </lineage>
</organism>
<proteinExistence type="evidence at transcript level"/>
<evidence type="ECO:0000256" key="3">
    <source>
        <dbReference type="ARBA" id="ARBA00012373"/>
    </source>
</evidence>
<evidence type="ECO:0000256" key="2">
    <source>
        <dbReference type="ARBA" id="ARBA00006251"/>
    </source>
</evidence>
<accession>A0A2R2X3A9</accession>
<dbReference type="InterPro" id="IPR002060">
    <property type="entry name" value="Squ/phyt_synthse"/>
</dbReference>
<evidence type="ECO:0000256" key="6">
    <source>
        <dbReference type="ARBA" id="ARBA00022842"/>
    </source>
</evidence>
<dbReference type="PANTHER" id="PTHR11626">
    <property type="entry name" value="FARNESYL-DIPHOSPHATE FARNESYLTRANSFERASE"/>
    <property type="match status" value="1"/>
</dbReference>
<keyword evidence="7" id="KW-1133">Transmembrane helix</keyword>
<keyword evidence="5" id="KW-0479">Metal-binding</keyword>
<dbReference type="InterPro" id="IPR033904">
    <property type="entry name" value="Trans_IPPS_HH"/>
</dbReference>
<keyword evidence="4" id="KW-0808">Transferase</keyword>
<protein>
    <recommendedName>
        <fullName evidence="3">squalene synthase</fullName>
        <ecNumber evidence="3">2.5.1.21</ecNumber>
    </recommendedName>
</protein>
<dbReference type="GO" id="GO:0045338">
    <property type="term" value="P:farnesyl diphosphate metabolic process"/>
    <property type="evidence" value="ECO:0007669"/>
    <property type="project" value="InterPro"/>
</dbReference>
<dbReference type="InterPro" id="IPR044844">
    <property type="entry name" value="Trans_IPPS_euk-type"/>
</dbReference>
<evidence type="ECO:0000256" key="1">
    <source>
        <dbReference type="ARBA" id="ARBA00001946"/>
    </source>
</evidence>
<feature type="transmembrane region" description="Helical" evidence="7">
    <location>
        <begin position="392"/>
        <end position="412"/>
    </location>
</feature>
<evidence type="ECO:0000256" key="7">
    <source>
        <dbReference type="SAM" id="Phobius"/>
    </source>
</evidence>
<dbReference type="CDD" id="cd00683">
    <property type="entry name" value="Trans_IPPS_HH"/>
    <property type="match status" value="1"/>
</dbReference>
<keyword evidence="6" id="KW-0460">Magnesium</keyword>
<name>A0A2R2X3A9_BOTBR</name>
<dbReference type="EC" id="2.5.1.21" evidence="3"/>
<evidence type="ECO:0000256" key="4">
    <source>
        <dbReference type="ARBA" id="ARBA00022679"/>
    </source>
</evidence>
<dbReference type="PANTHER" id="PTHR11626:SF2">
    <property type="entry name" value="SQUALENE SYNTHASE"/>
    <property type="match status" value="1"/>
</dbReference>
<dbReference type="BRENDA" id="2.5.1.148">
    <property type="organism ID" value="915"/>
</dbReference>
<keyword evidence="7" id="KW-0472">Membrane</keyword>
<keyword evidence="7" id="KW-0812">Transmembrane</keyword>
<dbReference type="EMBL" id="KY769272">
    <property type="protein sequence ID" value="ASN77959.1"/>
    <property type="molecule type" value="mRNA"/>
</dbReference>
<dbReference type="GO" id="GO:0046872">
    <property type="term" value="F:metal ion binding"/>
    <property type="evidence" value="ECO:0007669"/>
    <property type="project" value="UniProtKB-KW"/>
</dbReference>
<dbReference type="FunFam" id="1.10.600.10:FF:000023">
    <property type="entry name" value="Squalene synthase"/>
    <property type="match status" value="1"/>
</dbReference>
<dbReference type="Pfam" id="PF00494">
    <property type="entry name" value="SQS_PSY"/>
    <property type="match status" value="1"/>
</dbReference>
<dbReference type="PROSITE" id="PS01045">
    <property type="entry name" value="SQUALEN_PHYTOEN_SYN_2"/>
    <property type="match status" value="1"/>
</dbReference>
<feature type="transmembrane region" description="Helical" evidence="7">
    <location>
        <begin position="424"/>
        <end position="445"/>
    </location>
</feature>